<comment type="similarity">
    <text evidence="2 6">Belongs to the copper transporter (Ctr) (TC 1.A.56) family. SLC31A subfamily.</text>
</comment>
<keyword evidence="5 6" id="KW-0472">Membrane</keyword>
<feature type="region of interest" description="Disordered" evidence="7">
    <location>
        <begin position="90"/>
        <end position="121"/>
    </location>
</feature>
<evidence type="ECO:0000256" key="1">
    <source>
        <dbReference type="ARBA" id="ARBA00004141"/>
    </source>
</evidence>
<evidence type="ECO:0000313" key="8">
    <source>
        <dbReference type="EMBL" id="KAK4462969.1"/>
    </source>
</evidence>
<evidence type="ECO:0000256" key="5">
    <source>
        <dbReference type="ARBA" id="ARBA00023136"/>
    </source>
</evidence>
<dbReference type="Proteomes" id="UP001321749">
    <property type="component" value="Unassembled WGS sequence"/>
</dbReference>
<name>A0AAV9HT35_9PEZI</name>
<keyword evidence="6" id="KW-0186">Copper</keyword>
<keyword evidence="6" id="KW-0813">Transport</keyword>
<organism evidence="8 9">
    <name type="scientific">Cladorrhinum samala</name>
    <dbReference type="NCBI Taxonomy" id="585594"/>
    <lineage>
        <taxon>Eukaryota</taxon>
        <taxon>Fungi</taxon>
        <taxon>Dikarya</taxon>
        <taxon>Ascomycota</taxon>
        <taxon>Pezizomycotina</taxon>
        <taxon>Sordariomycetes</taxon>
        <taxon>Sordariomycetidae</taxon>
        <taxon>Sordariales</taxon>
        <taxon>Podosporaceae</taxon>
        <taxon>Cladorrhinum</taxon>
    </lineage>
</organism>
<evidence type="ECO:0000256" key="4">
    <source>
        <dbReference type="ARBA" id="ARBA00022989"/>
    </source>
</evidence>
<dbReference type="AlphaFoldDB" id="A0AAV9HT35"/>
<dbReference type="PANTHER" id="PTHR12483">
    <property type="entry name" value="SOLUTE CARRIER FAMILY 31 COPPER TRANSPORTERS"/>
    <property type="match status" value="1"/>
</dbReference>
<accession>A0AAV9HT35</accession>
<dbReference type="PANTHER" id="PTHR12483:SF73">
    <property type="entry name" value="COPPER TRANSPORT PROTEIN CTR3"/>
    <property type="match status" value="1"/>
</dbReference>
<evidence type="ECO:0000256" key="7">
    <source>
        <dbReference type="SAM" id="MobiDB-lite"/>
    </source>
</evidence>
<keyword evidence="4 6" id="KW-1133">Transmembrane helix</keyword>
<dbReference type="GO" id="GO:0016020">
    <property type="term" value="C:membrane"/>
    <property type="evidence" value="ECO:0007669"/>
    <property type="project" value="UniProtKB-SubCell"/>
</dbReference>
<keyword evidence="6" id="KW-0187">Copper transport</keyword>
<evidence type="ECO:0000256" key="3">
    <source>
        <dbReference type="ARBA" id="ARBA00022692"/>
    </source>
</evidence>
<proteinExistence type="inferred from homology"/>
<keyword evidence="9" id="KW-1185">Reference proteome</keyword>
<dbReference type="EMBL" id="MU864965">
    <property type="protein sequence ID" value="KAK4462969.1"/>
    <property type="molecule type" value="Genomic_DNA"/>
</dbReference>
<keyword evidence="3 6" id="KW-0812">Transmembrane</keyword>
<feature type="transmembrane region" description="Helical" evidence="6">
    <location>
        <begin position="53"/>
        <end position="73"/>
    </location>
</feature>
<evidence type="ECO:0000256" key="2">
    <source>
        <dbReference type="ARBA" id="ARBA00006921"/>
    </source>
</evidence>
<keyword evidence="6" id="KW-0406">Ion transport</keyword>
<reference evidence="8" key="1">
    <citation type="journal article" date="2023" name="Mol. Phylogenet. Evol.">
        <title>Genome-scale phylogeny and comparative genomics of the fungal order Sordariales.</title>
        <authorList>
            <person name="Hensen N."/>
            <person name="Bonometti L."/>
            <person name="Westerberg I."/>
            <person name="Brannstrom I.O."/>
            <person name="Guillou S."/>
            <person name="Cros-Aarteil S."/>
            <person name="Calhoun S."/>
            <person name="Haridas S."/>
            <person name="Kuo A."/>
            <person name="Mondo S."/>
            <person name="Pangilinan J."/>
            <person name="Riley R."/>
            <person name="LaButti K."/>
            <person name="Andreopoulos B."/>
            <person name="Lipzen A."/>
            <person name="Chen C."/>
            <person name="Yan M."/>
            <person name="Daum C."/>
            <person name="Ng V."/>
            <person name="Clum A."/>
            <person name="Steindorff A."/>
            <person name="Ohm R.A."/>
            <person name="Martin F."/>
            <person name="Silar P."/>
            <person name="Natvig D.O."/>
            <person name="Lalanne C."/>
            <person name="Gautier V."/>
            <person name="Ament-Velasquez S.L."/>
            <person name="Kruys A."/>
            <person name="Hutchinson M.I."/>
            <person name="Powell A.J."/>
            <person name="Barry K."/>
            <person name="Miller A.N."/>
            <person name="Grigoriev I.V."/>
            <person name="Debuchy R."/>
            <person name="Gladieux P."/>
            <person name="Hiltunen Thoren M."/>
            <person name="Johannesson H."/>
        </authorList>
    </citation>
    <scope>NUCLEOTIDE SEQUENCE</scope>
    <source>
        <strain evidence="8">PSN324</strain>
    </source>
</reference>
<sequence length="190" mass="21394">MNSRISSRPTTTTADPGLYKPYSSLSPCEAETLWNWNTVDACFIGRAWQVRSGAMFAATCVGTVMLTFALEFFRRMSKIYDKHIVTQHEKDTGGSAASRRVTIEGGEEQRQQQQQQQEEKQQHQFRPGVCQQAVRALLFLSQVVTAYVLILLAVSFNGFILLSIFLGSLLSFFAFQWDAVPVRGANKEEE</sequence>
<dbReference type="InterPro" id="IPR007274">
    <property type="entry name" value="Cop_transporter"/>
</dbReference>
<gene>
    <name evidence="8" type="ORF">QBC42DRAFT_296404</name>
</gene>
<reference evidence="8" key="2">
    <citation type="submission" date="2023-06" db="EMBL/GenBank/DDBJ databases">
        <authorList>
            <consortium name="Lawrence Berkeley National Laboratory"/>
            <person name="Mondo S.J."/>
            <person name="Hensen N."/>
            <person name="Bonometti L."/>
            <person name="Westerberg I."/>
            <person name="Brannstrom I.O."/>
            <person name="Guillou S."/>
            <person name="Cros-Aarteil S."/>
            <person name="Calhoun S."/>
            <person name="Haridas S."/>
            <person name="Kuo A."/>
            <person name="Pangilinan J."/>
            <person name="Riley R."/>
            <person name="Labutti K."/>
            <person name="Andreopoulos B."/>
            <person name="Lipzen A."/>
            <person name="Chen C."/>
            <person name="Yanf M."/>
            <person name="Daum C."/>
            <person name="Ng V."/>
            <person name="Clum A."/>
            <person name="Steindorff A."/>
            <person name="Ohm R."/>
            <person name="Martin F."/>
            <person name="Silar P."/>
            <person name="Natvig D."/>
            <person name="Lalanne C."/>
            <person name="Gautier V."/>
            <person name="Ament-Velasquez S.L."/>
            <person name="Kruys A."/>
            <person name="Hutchinson M.I."/>
            <person name="Powell A.J."/>
            <person name="Barry K."/>
            <person name="Miller A.N."/>
            <person name="Grigoriev I.V."/>
            <person name="Debuchy R."/>
            <person name="Gladieux P."/>
            <person name="Thoren M.H."/>
            <person name="Johannesson H."/>
        </authorList>
    </citation>
    <scope>NUCLEOTIDE SEQUENCE</scope>
    <source>
        <strain evidence="8">PSN324</strain>
    </source>
</reference>
<evidence type="ECO:0000313" key="9">
    <source>
        <dbReference type="Proteomes" id="UP001321749"/>
    </source>
</evidence>
<comment type="subcellular location">
    <subcellularLocation>
        <location evidence="1 6">Membrane</location>
        <topology evidence="1 6">Multi-pass membrane protein</topology>
    </subcellularLocation>
</comment>
<comment type="caution">
    <text evidence="8">The sequence shown here is derived from an EMBL/GenBank/DDBJ whole genome shotgun (WGS) entry which is preliminary data.</text>
</comment>
<protein>
    <recommendedName>
        <fullName evidence="6">Copper transport protein</fullName>
    </recommendedName>
</protein>
<dbReference type="Pfam" id="PF04145">
    <property type="entry name" value="Ctr"/>
    <property type="match status" value="1"/>
</dbReference>
<dbReference type="GO" id="GO:0005375">
    <property type="term" value="F:copper ion transmembrane transporter activity"/>
    <property type="evidence" value="ECO:0007669"/>
    <property type="project" value="UniProtKB-UniRule"/>
</dbReference>
<evidence type="ECO:0000256" key="6">
    <source>
        <dbReference type="RuleBase" id="RU367022"/>
    </source>
</evidence>